<sequence length="241" mass="27476">MEKVEGAIIQVANTNVLEARDWQNGDECGTYMRFEDSLINKTCTISVQQGLETEINFLTDAIFVGGGALIKRNMKYPNKKMFFGVEGLSNQEGFDLVIFWEMKISQTCRNSASVLVNCEEDKPEEGKVYWMETINDHRGDSSRINFQVYGVKPETFLQIELTQSRTTEKDQIIWPCIGFYSHQGTPDCTPNGSNPNVYDCNAFFGVYLDNLYSDVFHFSCDRVDESFPNLWRSRVSAIGIN</sequence>
<organism evidence="1 2">
    <name type="scientific">Oikopleura dioica</name>
    <name type="common">Tunicate</name>
    <dbReference type="NCBI Taxonomy" id="34765"/>
    <lineage>
        <taxon>Eukaryota</taxon>
        <taxon>Metazoa</taxon>
        <taxon>Chordata</taxon>
        <taxon>Tunicata</taxon>
        <taxon>Appendicularia</taxon>
        <taxon>Copelata</taxon>
        <taxon>Oikopleuridae</taxon>
        <taxon>Oikopleura</taxon>
    </lineage>
</organism>
<dbReference type="Proteomes" id="UP001158576">
    <property type="component" value="Chromosome PAR"/>
</dbReference>
<keyword evidence="2" id="KW-1185">Reference proteome</keyword>
<name>A0ABN7RSZ1_OIKDI</name>
<reference evidence="1 2" key="1">
    <citation type="submission" date="2021-04" db="EMBL/GenBank/DDBJ databases">
        <authorList>
            <person name="Bliznina A."/>
        </authorList>
    </citation>
    <scope>NUCLEOTIDE SEQUENCE [LARGE SCALE GENOMIC DNA]</scope>
</reference>
<gene>
    <name evidence="1" type="ORF">OKIOD_LOCUS1317</name>
</gene>
<evidence type="ECO:0000313" key="1">
    <source>
        <dbReference type="EMBL" id="CAG5080982.1"/>
    </source>
</evidence>
<evidence type="ECO:0000313" key="2">
    <source>
        <dbReference type="Proteomes" id="UP001158576"/>
    </source>
</evidence>
<protein>
    <submittedName>
        <fullName evidence="1">Oidioi.mRNA.OKI2018_I69.PAR.g9759.t1.cds</fullName>
    </submittedName>
</protein>
<accession>A0ABN7RSZ1</accession>
<proteinExistence type="predicted"/>
<dbReference type="EMBL" id="OU015568">
    <property type="protein sequence ID" value="CAG5080982.1"/>
    <property type="molecule type" value="Genomic_DNA"/>
</dbReference>